<dbReference type="Gene3D" id="1.10.10.10">
    <property type="entry name" value="Winged helix-like DNA-binding domain superfamily/Winged helix DNA-binding domain"/>
    <property type="match status" value="1"/>
</dbReference>
<evidence type="ECO:0000313" key="7">
    <source>
        <dbReference type="Proteomes" id="UP000307000"/>
    </source>
</evidence>
<dbReference type="InterPro" id="IPR036388">
    <property type="entry name" value="WH-like_DNA-bd_sf"/>
</dbReference>
<dbReference type="SUPFAM" id="SSF46785">
    <property type="entry name" value="Winged helix' DNA-binding domain"/>
    <property type="match status" value="1"/>
</dbReference>
<dbReference type="KEGG" id="gcr:GcLGCM259_2477"/>
<dbReference type="Proteomes" id="UP000307000">
    <property type="component" value="Chromosome"/>
</dbReference>
<name>A0A5B7WYA3_9MICC</name>
<dbReference type="InterPro" id="IPR005471">
    <property type="entry name" value="Tscrpt_reg_IclR_N"/>
</dbReference>
<dbReference type="Pfam" id="PF01614">
    <property type="entry name" value="IclR_C"/>
    <property type="match status" value="1"/>
</dbReference>
<evidence type="ECO:0000256" key="1">
    <source>
        <dbReference type="ARBA" id="ARBA00023015"/>
    </source>
</evidence>
<evidence type="ECO:0000256" key="3">
    <source>
        <dbReference type="ARBA" id="ARBA00023163"/>
    </source>
</evidence>
<dbReference type="Pfam" id="PF09339">
    <property type="entry name" value="HTH_IclR"/>
    <property type="match status" value="1"/>
</dbReference>
<evidence type="ECO:0000259" key="5">
    <source>
        <dbReference type="PROSITE" id="PS51078"/>
    </source>
</evidence>
<accession>A0A5B7WYA3</accession>
<proteinExistence type="predicted"/>
<dbReference type="RefSeq" id="WP_217496530.1">
    <property type="nucleotide sequence ID" value="NZ_CP034412.1"/>
</dbReference>
<dbReference type="PANTHER" id="PTHR30136:SF34">
    <property type="entry name" value="TRANSCRIPTIONAL REGULATOR"/>
    <property type="match status" value="1"/>
</dbReference>
<dbReference type="AlphaFoldDB" id="A0A5B7WYA3"/>
<gene>
    <name evidence="6" type="ORF">GcLGCM259_2477</name>
</gene>
<dbReference type="GO" id="GO:0003677">
    <property type="term" value="F:DNA binding"/>
    <property type="evidence" value="ECO:0007669"/>
    <property type="project" value="UniProtKB-KW"/>
</dbReference>
<protein>
    <submittedName>
        <fullName evidence="6">HTH domain-containing protein</fullName>
    </submittedName>
</protein>
<dbReference type="InterPro" id="IPR014757">
    <property type="entry name" value="Tscrpt_reg_IclR_C"/>
</dbReference>
<keyword evidence="1" id="KW-0805">Transcription regulation</keyword>
<keyword evidence="2" id="KW-0238">DNA-binding</keyword>
<organism evidence="6 7">
    <name type="scientific">Glutamicibacter creatinolyticus</name>
    <dbReference type="NCBI Taxonomy" id="162496"/>
    <lineage>
        <taxon>Bacteria</taxon>
        <taxon>Bacillati</taxon>
        <taxon>Actinomycetota</taxon>
        <taxon>Actinomycetes</taxon>
        <taxon>Micrococcales</taxon>
        <taxon>Micrococcaceae</taxon>
        <taxon>Glutamicibacter</taxon>
    </lineage>
</organism>
<feature type="domain" description="IclR-ED" evidence="5">
    <location>
        <begin position="70"/>
        <end position="250"/>
    </location>
</feature>
<dbReference type="GO" id="GO:0003700">
    <property type="term" value="F:DNA-binding transcription factor activity"/>
    <property type="evidence" value="ECO:0007669"/>
    <property type="project" value="TreeGrafter"/>
</dbReference>
<evidence type="ECO:0000259" key="4">
    <source>
        <dbReference type="PROSITE" id="PS51077"/>
    </source>
</evidence>
<dbReference type="SUPFAM" id="SSF55781">
    <property type="entry name" value="GAF domain-like"/>
    <property type="match status" value="1"/>
</dbReference>
<dbReference type="PROSITE" id="PS51078">
    <property type="entry name" value="ICLR_ED"/>
    <property type="match status" value="1"/>
</dbReference>
<dbReference type="InterPro" id="IPR036390">
    <property type="entry name" value="WH_DNA-bd_sf"/>
</dbReference>
<sequence length="250" mass="27342">MPVPHDSPTGVQSFARGLSVIKAFTGFPLTLSEVAERTGLAPAAVRRYLATLTELGYLAQHGSLFSARAKLLELAQPYLTANETARKAEPILRQLSDTVNETATLTQYSNGEVINVLATQTTQELAIQVNAGRHLPAYCTAMGRAMLSLLPAEEARAVIESSTRIELTSRTLTDSTQIMEQIELARQRGYCFVEEEHTLGIRTLSVPLQLPQGPLIALSAPTPTAREDRESYLQRVLEPLQLAASRMRAE</sequence>
<dbReference type="GO" id="GO:0045892">
    <property type="term" value="P:negative regulation of DNA-templated transcription"/>
    <property type="evidence" value="ECO:0007669"/>
    <property type="project" value="TreeGrafter"/>
</dbReference>
<feature type="domain" description="HTH iclR-type" evidence="4">
    <location>
        <begin position="11"/>
        <end position="69"/>
    </location>
</feature>
<dbReference type="PROSITE" id="PS51077">
    <property type="entry name" value="HTH_ICLR"/>
    <property type="match status" value="1"/>
</dbReference>
<dbReference type="EMBL" id="CP034412">
    <property type="protein sequence ID" value="QCY48184.1"/>
    <property type="molecule type" value="Genomic_DNA"/>
</dbReference>
<reference evidence="6 7" key="1">
    <citation type="submission" date="2018-12" db="EMBL/GenBank/DDBJ databases">
        <title>Complete Genome Sequence of Glutamicibacter creatinolyticus strain LGCM259,isolated from an abscess of a 12-year-old mare in Italy.</title>
        <authorList>
            <person name="Santos R.G."/>
            <person name="Silva A.L."/>
            <person name="Seyffert N."/>
            <person name="Castro T.L.P."/>
            <person name="Attili A.R."/>
            <person name="Rifici C."/>
            <person name="Mazzullo G."/>
            <person name="Brenig B."/>
            <person name="Venanzi F."/>
            <person name="Azevedo V."/>
        </authorList>
    </citation>
    <scope>NUCLEOTIDE SEQUENCE [LARGE SCALE GENOMIC DNA]</scope>
    <source>
        <strain evidence="6 7">LGCM 259</strain>
    </source>
</reference>
<dbReference type="PANTHER" id="PTHR30136">
    <property type="entry name" value="HELIX-TURN-HELIX TRANSCRIPTIONAL REGULATOR, ICLR FAMILY"/>
    <property type="match status" value="1"/>
</dbReference>
<keyword evidence="7" id="KW-1185">Reference proteome</keyword>
<dbReference type="InterPro" id="IPR029016">
    <property type="entry name" value="GAF-like_dom_sf"/>
</dbReference>
<dbReference type="InterPro" id="IPR050707">
    <property type="entry name" value="HTH_MetabolicPath_Reg"/>
</dbReference>
<evidence type="ECO:0000256" key="2">
    <source>
        <dbReference type="ARBA" id="ARBA00023125"/>
    </source>
</evidence>
<dbReference type="Gene3D" id="3.30.450.40">
    <property type="match status" value="1"/>
</dbReference>
<evidence type="ECO:0000313" key="6">
    <source>
        <dbReference type="EMBL" id="QCY48184.1"/>
    </source>
</evidence>
<dbReference type="SMART" id="SM00346">
    <property type="entry name" value="HTH_ICLR"/>
    <property type="match status" value="1"/>
</dbReference>
<keyword evidence="3" id="KW-0804">Transcription</keyword>